<accession>A0A5M3MM66</accession>
<organism evidence="2 3">
    <name type="scientific">Coniophora puteana (strain RWD-64-598)</name>
    <name type="common">Brown rot fungus</name>
    <dbReference type="NCBI Taxonomy" id="741705"/>
    <lineage>
        <taxon>Eukaryota</taxon>
        <taxon>Fungi</taxon>
        <taxon>Dikarya</taxon>
        <taxon>Basidiomycota</taxon>
        <taxon>Agaricomycotina</taxon>
        <taxon>Agaricomycetes</taxon>
        <taxon>Agaricomycetidae</taxon>
        <taxon>Boletales</taxon>
        <taxon>Coniophorineae</taxon>
        <taxon>Coniophoraceae</taxon>
        <taxon>Coniophora</taxon>
    </lineage>
</organism>
<reference evidence="3" key="1">
    <citation type="journal article" date="2012" name="Science">
        <title>The Paleozoic origin of enzymatic lignin decomposition reconstructed from 31 fungal genomes.</title>
        <authorList>
            <person name="Floudas D."/>
            <person name="Binder M."/>
            <person name="Riley R."/>
            <person name="Barry K."/>
            <person name="Blanchette R.A."/>
            <person name="Henrissat B."/>
            <person name="Martinez A.T."/>
            <person name="Otillar R."/>
            <person name="Spatafora J.W."/>
            <person name="Yadav J.S."/>
            <person name="Aerts A."/>
            <person name="Benoit I."/>
            <person name="Boyd A."/>
            <person name="Carlson A."/>
            <person name="Copeland A."/>
            <person name="Coutinho P.M."/>
            <person name="de Vries R.P."/>
            <person name="Ferreira P."/>
            <person name="Findley K."/>
            <person name="Foster B."/>
            <person name="Gaskell J."/>
            <person name="Glotzer D."/>
            <person name="Gorecki P."/>
            <person name="Heitman J."/>
            <person name="Hesse C."/>
            <person name="Hori C."/>
            <person name="Igarashi K."/>
            <person name="Jurgens J.A."/>
            <person name="Kallen N."/>
            <person name="Kersten P."/>
            <person name="Kohler A."/>
            <person name="Kuees U."/>
            <person name="Kumar T.K.A."/>
            <person name="Kuo A."/>
            <person name="LaButti K."/>
            <person name="Larrondo L.F."/>
            <person name="Lindquist E."/>
            <person name="Ling A."/>
            <person name="Lombard V."/>
            <person name="Lucas S."/>
            <person name="Lundell T."/>
            <person name="Martin R."/>
            <person name="McLaughlin D.J."/>
            <person name="Morgenstern I."/>
            <person name="Morin E."/>
            <person name="Murat C."/>
            <person name="Nagy L.G."/>
            <person name="Nolan M."/>
            <person name="Ohm R.A."/>
            <person name="Patyshakuliyeva A."/>
            <person name="Rokas A."/>
            <person name="Ruiz-Duenas F.J."/>
            <person name="Sabat G."/>
            <person name="Salamov A."/>
            <person name="Samejima M."/>
            <person name="Schmutz J."/>
            <person name="Slot J.C."/>
            <person name="St John F."/>
            <person name="Stenlid J."/>
            <person name="Sun H."/>
            <person name="Sun S."/>
            <person name="Syed K."/>
            <person name="Tsang A."/>
            <person name="Wiebenga A."/>
            <person name="Young D."/>
            <person name="Pisabarro A."/>
            <person name="Eastwood D.C."/>
            <person name="Martin F."/>
            <person name="Cullen D."/>
            <person name="Grigoriev I.V."/>
            <person name="Hibbett D.S."/>
        </authorList>
    </citation>
    <scope>NUCLEOTIDE SEQUENCE [LARGE SCALE GENOMIC DNA]</scope>
    <source>
        <strain evidence="3">RWD-64-598 SS2</strain>
    </source>
</reference>
<keyword evidence="3" id="KW-1185">Reference proteome</keyword>
<gene>
    <name evidence="2" type="ORF">CONPUDRAFT_155477</name>
</gene>
<evidence type="ECO:0000256" key="1">
    <source>
        <dbReference type="SAM" id="MobiDB-lite"/>
    </source>
</evidence>
<dbReference type="RefSeq" id="XP_007770379.1">
    <property type="nucleotide sequence ID" value="XM_007772189.1"/>
</dbReference>
<sequence length="161" mass="17514">MHLEAKLGLGGELGDQQELGNNFGNQQALGKDLVGDLVQPDSGRNLDNQQALGKDPVGNQLDSDRNLGNHQAPGNGLINLTPADHARMQPFVSEELKEPQLPPNNNHFTSGWTDKDIDTIACDILYYFDHRFSPLSTPPPPEPKPPGWTCPPLIPPANLRG</sequence>
<protein>
    <submittedName>
        <fullName evidence="2">Uncharacterized protein</fullName>
    </submittedName>
</protein>
<feature type="region of interest" description="Disordered" evidence="1">
    <location>
        <begin position="136"/>
        <end position="161"/>
    </location>
</feature>
<feature type="compositionally biased region" description="Pro residues" evidence="1">
    <location>
        <begin position="136"/>
        <end position="155"/>
    </location>
</feature>
<name>A0A5M3MM66_CONPW</name>
<dbReference type="EMBL" id="JH711580">
    <property type="protein sequence ID" value="EIW80117.1"/>
    <property type="molecule type" value="Genomic_DNA"/>
</dbReference>
<comment type="caution">
    <text evidence="2">The sequence shown here is derived from an EMBL/GenBank/DDBJ whole genome shotgun (WGS) entry which is preliminary data.</text>
</comment>
<dbReference type="KEGG" id="cput:CONPUDRAFT_155477"/>
<dbReference type="GeneID" id="19203450"/>
<proteinExistence type="predicted"/>
<evidence type="ECO:0000313" key="2">
    <source>
        <dbReference type="EMBL" id="EIW80117.1"/>
    </source>
</evidence>
<feature type="region of interest" description="Disordered" evidence="1">
    <location>
        <begin position="1"/>
        <end position="77"/>
    </location>
</feature>
<dbReference type="AlphaFoldDB" id="A0A5M3MM66"/>
<evidence type="ECO:0000313" key="3">
    <source>
        <dbReference type="Proteomes" id="UP000053558"/>
    </source>
</evidence>
<dbReference type="Proteomes" id="UP000053558">
    <property type="component" value="Unassembled WGS sequence"/>
</dbReference>